<dbReference type="PROSITE" id="PS50885">
    <property type="entry name" value="HAMP"/>
    <property type="match status" value="1"/>
</dbReference>
<comment type="caution">
    <text evidence="26">The sequence shown here is derived from an EMBL/GenBank/DDBJ whole genome shotgun (WGS) entry which is preliminary data.</text>
</comment>
<name>A0ABT5ZNJ7_9ACTN</name>
<feature type="transmembrane region" description="Helical" evidence="23">
    <location>
        <begin position="21"/>
        <end position="43"/>
    </location>
</feature>
<keyword evidence="15" id="KW-0904">Protein phosphatase</keyword>
<evidence type="ECO:0000256" key="12">
    <source>
        <dbReference type="ARBA" id="ARBA00022801"/>
    </source>
</evidence>
<evidence type="ECO:0000256" key="10">
    <source>
        <dbReference type="ARBA" id="ARBA00022741"/>
    </source>
</evidence>
<keyword evidence="10" id="KW-0547">Nucleotide-binding</keyword>
<dbReference type="InterPro" id="IPR036097">
    <property type="entry name" value="HisK_dim/P_sf"/>
</dbReference>
<dbReference type="InterPro" id="IPR003594">
    <property type="entry name" value="HATPase_dom"/>
</dbReference>
<dbReference type="SMART" id="SM00387">
    <property type="entry name" value="HATPase_c"/>
    <property type="match status" value="1"/>
</dbReference>
<keyword evidence="27" id="KW-1185">Reference proteome</keyword>
<dbReference type="GO" id="GO:0016301">
    <property type="term" value="F:kinase activity"/>
    <property type="evidence" value="ECO:0007669"/>
    <property type="project" value="UniProtKB-KW"/>
</dbReference>
<dbReference type="InterPro" id="IPR050980">
    <property type="entry name" value="2C_sensor_his_kinase"/>
</dbReference>
<dbReference type="InterPro" id="IPR036890">
    <property type="entry name" value="HATPase_C_sf"/>
</dbReference>
<evidence type="ECO:0000259" key="24">
    <source>
        <dbReference type="PROSITE" id="PS50109"/>
    </source>
</evidence>
<keyword evidence="6" id="KW-1003">Cell membrane</keyword>
<feature type="domain" description="HAMP" evidence="25">
    <location>
        <begin position="185"/>
        <end position="237"/>
    </location>
</feature>
<feature type="transmembrane region" description="Helical" evidence="23">
    <location>
        <begin position="159"/>
        <end position="180"/>
    </location>
</feature>
<keyword evidence="19" id="KW-0843">Virulence</keyword>
<dbReference type="Pfam" id="PF02518">
    <property type="entry name" value="HATPase_c"/>
    <property type="match status" value="1"/>
</dbReference>
<keyword evidence="23" id="KW-0472">Membrane</keyword>
<dbReference type="Gene3D" id="6.10.340.10">
    <property type="match status" value="1"/>
</dbReference>
<evidence type="ECO:0000256" key="5">
    <source>
        <dbReference type="ARBA" id="ARBA00012438"/>
    </source>
</evidence>
<evidence type="ECO:0000256" key="9">
    <source>
        <dbReference type="ARBA" id="ARBA00022692"/>
    </source>
</evidence>
<keyword evidence="18" id="KW-0346">Stress response</keyword>
<evidence type="ECO:0000256" key="1">
    <source>
        <dbReference type="ARBA" id="ARBA00000085"/>
    </source>
</evidence>
<dbReference type="PROSITE" id="PS51257">
    <property type="entry name" value="PROKAR_LIPOPROTEIN"/>
    <property type="match status" value="1"/>
</dbReference>
<keyword evidence="16 23" id="KW-1133">Transmembrane helix</keyword>
<evidence type="ECO:0000256" key="16">
    <source>
        <dbReference type="ARBA" id="ARBA00022989"/>
    </source>
</evidence>
<keyword evidence="17" id="KW-0902">Two-component regulatory system</keyword>
<keyword evidence="11 26" id="KW-0418">Kinase</keyword>
<dbReference type="CDD" id="cd00082">
    <property type="entry name" value="HisKA"/>
    <property type="match status" value="1"/>
</dbReference>
<dbReference type="PRINTS" id="PR00344">
    <property type="entry name" value="BCTRLSENSOR"/>
</dbReference>
<dbReference type="InterPro" id="IPR005467">
    <property type="entry name" value="His_kinase_dom"/>
</dbReference>
<comment type="catalytic activity">
    <reaction evidence="1">
        <text>ATP + protein L-histidine = ADP + protein N-phospho-L-histidine.</text>
        <dbReference type="EC" id="2.7.13.3"/>
    </reaction>
</comment>
<evidence type="ECO:0000256" key="2">
    <source>
        <dbReference type="ARBA" id="ARBA00001936"/>
    </source>
</evidence>
<dbReference type="EMBL" id="JARJBC010000012">
    <property type="protein sequence ID" value="MDF3291402.1"/>
    <property type="molecule type" value="Genomic_DNA"/>
</dbReference>
<keyword evidence="20" id="KW-0464">Manganese</keyword>
<dbReference type="InterPro" id="IPR003661">
    <property type="entry name" value="HisK_dim/P_dom"/>
</dbReference>
<dbReference type="InterPro" id="IPR004358">
    <property type="entry name" value="Sig_transdc_His_kin-like_C"/>
</dbReference>
<dbReference type="SUPFAM" id="SSF55874">
    <property type="entry name" value="ATPase domain of HSP90 chaperone/DNA topoisomerase II/histidine kinase"/>
    <property type="match status" value="1"/>
</dbReference>
<protein>
    <recommendedName>
        <fullName evidence="21">Signal transduction histidine-protein kinase/phosphatase MprB</fullName>
        <ecNumber evidence="5">2.7.13.3</ecNumber>
    </recommendedName>
    <alternativeName>
        <fullName evidence="22">Mycobacterial persistence regulator B</fullName>
    </alternativeName>
</protein>
<keyword evidence="8" id="KW-0808">Transferase</keyword>
<comment type="cofactor">
    <cofactor evidence="3">
        <name>Mg(2+)</name>
        <dbReference type="ChEBI" id="CHEBI:18420"/>
    </cofactor>
</comment>
<evidence type="ECO:0000259" key="25">
    <source>
        <dbReference type="PROSITE" id="PS50885"/>
    </source>
</evidence>
<dbReference type="SUPFAM" id="SSF47384">
    <property type="entry name" value="Homodimeric domain of signal transducing histidine kinase"/>
    <property type="match status" value="1"/>
</dbReference>
<feature type="domain" description="Histidine kinase" evidence="24">
    <location>
        <begin position="245"/>
        <end position="443"/>
    </location>
</feature>
<evidence type="ECO:0000256" key="8">
    <source>
        <dbReference type="ARBA" id="ARBA00022679"/>
    </source>
</evidence>
<evidence type="ECO:0000256" key="20">
    <source>
        <dbReference type="ARBA" id="ARBA00023211"/>
    </source>
</evidence>
<accession>A0ABT5ZNJ7</accession>
<dbReference type="PANTHER" id="PTHR44936:SF9">
    <property type="entry name" value="SENSOR PROTEIN CREC"/>
    <property type="match status" value="1"/>
</dbReference>
<dbReference type="Proteomes" id="UP001216579">
    <property type="component" value="Unassembled WGS sequence"/>
</dbReference>
<gene>
    <name evidence="26" type="ORF">P3G67_19605</name>
</gene>
<evidence type="ECO:0000256" key="22">
    <source>
        <dbReference type="ARBA" id="ARBA00041776"/>
    </source>
</evidence>
<dbReference type="PANTHER" id="PTHR44936">
    <property type="entry name" value="SENSOR PROTEIN CREC"/>
    <property type="match status" value="1"/>
</dbReference>
<evidence type="ECO:0000313" key="26">
    <source>
        <dbReference type="EMBL" id="MDF3291402.1"/>
    </source>
</evidence>
<keyword evidence="14" id="KW-0460">Magnesium</keyword>
<reference evidence="26 27" key="1">
    <citation type="submission" date="2023-03" db="EMBL/GenBank/DDBJ databases">
        <title>Draft genome sequence of Streptomyces sp. RB6PN23 isolated from peat swamp forest in Thailand.</title>
        <authorList>
            <person name="Klaysubun C."/>
            <person name="Duangmal K."/>
        </authorList>
    </citation>
    <scope>NUCLEOTIDE SEQUENCE [LARGE SCALE GENOMIC DNA]</scope>
    <source>
        <strain evidence="26 27">RB6PN23</strain>
    </source>
</reference>
<evidence type="ECO:0000256" key="11">
    <source>
        <dbReference type="ARBA" id="ARBA00022777"/>
    </source>
</evidence>
<evidence type="ECO:0000256" key="6">
    <source>
        <dbReference type="ARBA" id="ARBA00022475"/>
    </source>
</evidence>
<dbReference type="Gene3D" id="1.10.287.130">
    <property type="match status" value="1"/>
</dbReference>
<evidence type="ECO:0000256" key="18">
    <source>
        <dbReference type="ARBA" id="ARBA00023016"/>
    </source>
</evidence>
<sequence>MIRGRRRTRDAPARAGSLRGRVLVSIVAVTACAVLVFTLPLAVTVHRIYRSNAVVTVERNAVWAALSLPVPASTRHGRAVLPSGRSADAHVAIYTVSGHRQDGRGPDFSNLVLQARDGRLHEAVENDQLAVAAPVSRNGEVVAVVRAWLPWDFVTDRTLGVWLLLAALGAVAVALSAVLARHLARRIAIPLERLTATARALGDGDFSIQPARSGIREADAVGLALSATAERLGQLIERERRFSTAVSHQLRTPLTALILGLERALEQDGPVPRESLTTALRRADQLGRTVEELLHLSRDTHRSAGSVDVAQILEQAAARHREAINDAGRSLVIRCEPDLPPVRASAVAILQIVDVLLDNALAHGRGEISLVAADVGAGVALEVGDEGPGPAGGGDAAFAVPRQRGHGIGLALARSLAEAEGGRLVLRRPGPGPVFTLLLPAHEDRG</sequence>
<keyword evidence="12" id="KW-0378">Hydrolase</keyword>
<keyword evidence="13" id="KW-0067">ATP-binding</keyword>
<dbReference type="Pfam" id="PF00512">
    <property type="entry name" value="HisKA"/>
    <property type="match status" value="1"/>
</dbReference>
<evidence type="ECO:0000256" key="21">
    <source>
        <dbReference type="ARBA" id="ARBA00040454"/>
    </source>
</evidence>
<evidence type="ECO:0000256" key="13">
    <source>
        <dbReference type="ARBA" id="ARBA00022840"/>
    </source>
</evidence>
<comment type="cofactor">
    <cofactor evidence="2">
        <name>Mn(2+)</name>
        <dbReference type="ChEBI" id="CHEBI:29035"/>
    </cofactor>
</comment>
<evidence type="ECO:0000256" key="14">
    <source>
        <dbReference type="ARBA" id="ARBA00022842"/>
    </source>
</evidence>
<evidence type="ECO:0000256" key="17">
    <source>
        <dbReference type="ARBA" id="ARBA00023012"/>
    </source>
</evidence>
<dbReference type="EC" id="2.7.13.3" evidence="5"/>
<evidence type="ECO:0000256" key="15">
    <source>
        <dbReference type="ARBA" id="ARBA00022912"/>
    </source>
</evidence>
<dbReference type="PROSITE" id="PS50109">
    <property type="entry name" value="HIS_KIN"/>
    <property type="match status" value="1"/>
</dbReference>
<comment type="subcellular location">
    <subcellularLocation>
        <location evidence="4">Cell membrane</location>
        <topology evidence="4">Multi-pass membrane protein</topology>
    </subcellularLocation>
</comment>
<dbReference type="Gene3D" id="3.30.565.10">
    <property type="entry name" value="Histidine kinase-like ATPase, C-terminal domain"/>
    <property type="match status" value="1"/>
</dbReference>
<evidence type="ECO:0000313" key="27">
    <source>
        <dbReference type="Proteomes" id="UP001216579"/>
    </source>
</evidence>
<evidence type="ECO:0000256" key="3">
    <source>
        <dbReference type="ARBA" id="ARBA00001946"/>
    </source>
</evidence>
<keyword evidence="9 23" id="KW-0812">Transmembrane</keyword>
<proteinExistence type="predicted"/>
<keyword evidence="7" id="KW-0597">Phosphoprotein</keyword>
<dbReference type="SMART" id="SM00388">
    <property type="entry name" value="HisKA"/>
    <property type="match status" value="1"/>
</dbReference>
<organism evidence="26 27">
    <name type="scientific">Streptomyces silvisoli</name>
    <dbReference type="NCBI Taxonomy" id="3034235"/>
    <lineage>
        <taxon>Bacteria</taxon>
        <taxon>Bacillati</taxon>
        <taxon>Actinomycetota</taxon>
        <taxon>Actinomycetes</taxon>
        <taxon>Kitasatosporales</taxon>
        <taxon>Streptomycetaceae</taxon>
        <taxon>Streptomyces</taxon>
    </lineage>
</organism>
<dbReference type="RefSeq" id="WP_276094598.1">
    <property type="nucleotide sequence ID" value="NZ_JARJBC010000012.1"/>
</dbReference>
<evidence type="ECO:0000256" key="7">
    <source>
        <dbReference type="ARBA" id="ARBA00022553"/>
    </source>
</evidence>
<evidence type="ECO:0000256" key="4">
    <source>
        <dbReference type="ARBA" id="ARBA00004651"/>
    </source>
</evidence>
<dbReference type="InterPro" id="IPR003660">
    <property type="entry name" value="HAMP_dom"/>
</dbReference>
<evidence type="ECO:0000256" key="23">
    <source>
        <dbReference type="SAM" id="Phobius"/>
    </source>
</evidence>
<evidence type="ECO:0000256" key="19">
    <source>
        <dbReference type="ARBA" id="ARBA00023026"/>
    </source>
</evidence>